<evidence type="ECO:0000313" key="1">
    <source>
        <dbReference type="EMBL" id="CAA38902.1"/>
    </source>
</evidence>
<organism evidence="1">
    <name type="scientific">Agrobacterium tumefaciens</name>
    <dbReference type="NCBI Taxonomy" id="358"/>
    <lineage>
        <taxon>Bacteria</taxon>
        <taxon>Pseudomonadati</taxon>
        <taxon>Pseudomonadota</taxon>
        <taxon>Alphaproteobacteria</taxon>
        <taxon>Hyphomicrobiales</taxon>
        <taxon>Rhizobiaceae</taxon>
        <taxon>Rhizobium/Agrobacterium group</taxon>
        <taxon>Agrobacterium</taxon>
        <taxon>Agrobacterium tumefaciens complex</taxon>
    </lineage>
</organism>
<sequence>MDDLGLVETVDRFCERVIVAVTDTPDGRLDACLCQAFGIPDRNVLNTAIRMMHKAAAMNGTPIMKCLLERIKDEARMCCPARPPADGATSKDVDDKGHVDEALPSRDIGEIRNPQPVWRRGFKLAVHPVKRTWSRLVRERRADRLSPNNTLQAHRPHKPSNGAAGGVEAFTLQLPPDLTNAIDPKILLEDATDLDLQADIAAGANRQRSTSKRLGDVLVIG</sequence>
<name>Q44449_AGRTU</name>
<dbReference type="EMBL" id="X55075">
    <property type="protein sequence ID" value="CAA38902.1"/>
    <property type="molecule type" value="Genomic_DNA"/>
</dbReference>
<proteinExistence type="predicted"/>
<protein>
    <submittedName>
        <fullName evidence="1">A.tumefaciens DNA for TA region of Ti plasmid</fullName>
    </submittedName>
</protein>
<dbReference type="PIR" id="S21333">
    <property type="entry name" value="S21333"/>
</dbReference>
<reference evidence="1" key="1">
    <citation type="submission" date="1990-10" db="EMBL/GenBank/DDBJ databases">
        <title>Limited host range Ti plasmids; recent origin from wide host range Ti plasmids &amp; involvement of a novel IS elenent IS868.</title>
        <authorList>
            <person name="Paulus F."/>
            <person name="Canaday J."/>
            <person name="Otten L."/>
        </authorList>
    </citation>
    <scope>NUCLEOTIDE SEQUENCE</scope>
</reference>
<dbReference type="AlphaFoldDB" id="Q44449"/>
<accession>Q44449</accession>
<dbReference type="AntiFam" id="ANF00009">
    <property type="entry name" value="Shadow ORF (opposite transposase protein)"/>
</dbReference>